<dbReference type="EMBL" id="JAWDGP010002675">
    <property type="protein sequence ID" value="KAK3780917.1"/>
    <property type="molecule type" value="Genomic_DNA"/>
</dbReference>
<comment type="caution">
    <text evidence="1">The sequence shown here is derived from an EMBL/GenBank/DDBJ whole genome shotgun (WGS) entry which is preliminary data.</text>
</comment>
<evidence type="ECO:0000313" key="2">
    <source>
        <dbReference type="Proteomes" id="UP001283361"/>
    </source>
</evidence>
<organism evidence="1 2">
    <name type="scientific">Elysia crispata</name>
    <name type="common">lettuce slug</name>
    <dbReference type="NCBI Taxonomy" id="231223"/>
    <lineage>
        <taxon>Eukaryota</taxon>
        <taxon>Metazoa</taxon>
        <taxon>Spiralia</taxon>
        <taxon>Lophotrochozoa</taxon>
        <taxon>Mollusca</taxon>
        <taxon>Gastropoda</taxon>
        <taxon>Heterobranchia</taxon>
        <taxon>Euthyneura</taxon>
        <taxon>Panpulmonata</taxon>
        <taxon>Sacoglossa</taxon>
        <taxon>Placobranchoidea</taxon>
        <taxon>Plakobranchidae</taxon>
        <taxon>Elysia</taxon>
    </lineage>
</organism>
<evidence type="ECO:0000313" key="1">
    <source>
        <dbReference type="EMBL" id="KAK3780917.1"/>
    </source>
</evidence>
<reference evidence="1" key="1">
    <citation type="journal article" date="2023" name="G3 (Bethesda)">
        <title>A reference genome for the long-term kleptoplast-retaining sea slug Elysia crispata morphotype clarki.</title>
        <authorList>
            <person name="Eastman K.E."/>
            <person name="Pendleton A.L."/>
            <person name="Shaikh M.A."/>
            <person name="Suttiyut T."/>
            <person name="Ogas R."/>
            <person name="Tomko P."/>
            <person name="Gavelis G."/>
            <person name="Widhalm J.R."/>
            <person name="Wisecaver J.H."/>
        </authorList>
    </citation>
    <scope>NUCLEOTIDE SEQUENCE</scope>
    <source>
        <strain evidence="1">ECLA1</strain>
    </source>
</reference>
<dbReference type="Proteomes" id="UP001283361">
    <property type="component" value="Unassembled WGS sequence"/>
</dbReference>
<keyword evidence="2" id="KW-1185">Reference proteome</keyword>
<sequence length="154" mass="17374">MAVYRMTVYSVTVYRVAVTGSHKMMATAAPVETIIGSDWLFIGYNIECSKSLRDGRPVFHRLNIVQLGVLDRPTWFETVQSSHSPGRTEQNSINKYCSRASSSFRTSLGPRQNVALDHRDQSAAAVGLRWFKLEWAFKPLENLILPLFSLTSGY</sequence>
<name>A0AAE1DSA9_9GAST</name>
<gene>
    <name evidence="1" type="ORF">RRG08_052073</name>
</gene>
<dbReference type="AlphaFoldDB" id="A0AAE1DSA9"/>
<protein>
    <submittedName>
        <fullName evidence="1">Uncharacterized protein</fullName>
    </submittedName>
</protein>
<proteinExistence type="predicted"/>
<accession>A0AAE1DSA9</accession>